<dbReference type="SMART" id="SM00450">
    <property type="entry name" value="RHOD"/>
    <property type="match status" value="1"/>
</dbReference>
<feature type="chain" id="PRO_5011765137" evidence="1">
    <location>
        <begin position="24"/>
        <end position="142"/>
    </location>
</feature>
<dbReference type="CDD" id="cd00158">
    <property type="entry name" value="RHOD"/>
    <property type="match status" value="1"/>
</dbReference>
<accession>A0A1H3EF46</accession>
<keyword evidence="1" id="KW-0732">Signal</keyword>
<dbReference type="EMBL" id="FNOW01000012">
    <property type="protein sequence ID" value="SDX76544.1"/>
    <property type="molecule type" value="Genomic_DNA"/>
</dbReference>
<dbReference type="GO" id="GO:0016740">
    <property type="term" value="F:transferase activity"/>
    <property type="evidence" value="ECO:0007669"/>
    <property type="project" value="UniProtKB-KW"/>
</dbReference>
<dbReference type="PROSITE" id="PS50206">
    <property type="entry name" value="RHODANESE_3"/>
    <property type="match status" value="1"/>
</dbReference>
<sequence>MRYLHHRVIWLVIGLLCAASALAADLDLSPEEALAKAQAGEIRLIDIRTPPEWRQTGVAPTAQRLDMTDPKFVEQLLNALNGDKAAPIALICRTGSRSGYAQKQLQKLGFTQVYNIPEGMIGNPTGPGWIRRGLPVDACTNC</sequence>
<dbReference type="STRING" id="61595.SAMN05421644_11254"/>
<protein>
    <submittedName>
        <fullName evidence="3">Rhodanese-related sulfurtransferase</fullName>
    </submittedName>
</protein>
<evidence type="ECO:0000256" key="1">
    <source>
        <dbReference type="SAM" id="SignalP"/>
    </source>
</evidence>
<keyword evidence="3" id="KW-0808">Transferase</keyword>
<evidence type="ECO:0000313" key="3">
    <source>
        <dbReference type="EMBL" id="SDX76544.1"/>
    </source>
</evidence>
<proteinExistence type="predicted"/>
<gene>
    <name evidence="3" type="ORF">SAMN05421644_11254</name>
</gene>
<dbReference type="AlphaFoldDB" id="A0A1H3EF46"/>
<feature type="signal peptide" evidence="1">
    <location>
        <begin position="1"/>
        <end position="23"/>
    </location>
</feature>
<feature type="domain" description="Rhodanese" evidence="2">
    <location>
        <begin position="38"/>
        <end position="138"/>
    </location>
</feature>
<dbReference type="RefSeq" id="WP_091332927.1">
    <property type="nucleotide sequence ID" value="NZ_FNOW01000012.1"/>
</dbReference>
<dbReference type="OrthoDB" id="9814548at2"/>
<organism evidence="3 4">
    <name type="scientific">Allochromatium warmingii</name>
    <name type="common">Chromatium warmingii</name>
    <dbReference type="NCBI Taxonomy" id="61595"/>
    <lineage>
        <taxon>Bacteria</taxon>
        <taxon>Pseudomonadati</taxon>
        <taxon>Pseudomonadota</taxon>
        <taxon>Gammaproteobacteria</taxon>
        <taxon>Chromatiales</taxon>
        <taxon>Chromatiaceae</taxon>
        <taxon>Allochromatium</taxon>
    </lineage>
</organism>
<dbReference type="Proteomes" id="UP000198672">
    <property type="component" value="Unassembled WGS sequence"/>
</dbReference>
<evidence type="ECO:0000313" key="4">
    <source>
        <dbReference type="Proteomes" id="UP000198672"/>
    </source>
</evidence>
<keyword evidence="4" id="KW-1185">Reference proteome</keyword>
<dbReference type="InterPro" id="IPR001763">
    <property type="entry name" value="Rhodanese-like_dom"/>
</dbReference>
<dbReference type="SUPFAM" id="SSF52821">
    <property type="entry name" value="Rhodanese/Cell cycle control phosphatase"/>
    <property type="match status" value="1"/>
</dbReference>
<dbReference type="Pfam" id="PF00581">
    <property type="entry name" value="Rhodanese"/>
    <property type="match status" value="1"/>
</dbReference>
<evidence type="ECO:0000259" key="2">
    <source>
        <dbReference type="PROSITE" id="PS50206"/>
    </source>
</evidence>
<reference evidence="4" key="1">
    <citation type="submission" date="2016-10" db="EMBL/GenBank/DDBJ databases">
        <authorList>
            <person name="Varghese N."/>
            <person name="Submissions S."/>
        </authorList>
    </citation>
    <scope>NUCLEOTIDE SEQUENCE [LARGE SCALE GENOMIC DNA]</scope>
    <source>
        <strain evidence="4">DSM 173</strain>
    </source>
</reference>
<dbReference type="InterPro" id="IPR036873">
    <property type="entry name" value="Rhodanese-like_dom_sf"/>
</dbReference>
<dbReference type="Gene3D" id="3.40.250.10">
    <property type="entry name" value="Rhodanese-like domain"/>
    <property type="match status" value="1"/>
</dbReference>
<name>A0A1H3EF46_ALLWA</name>